<dbReference type="EMBL" id="JANJQO010000016">
    <property type="protein sequence ID" value="KAJ2983792.1"/>
    <property type="molecule type" value="Genomic_DNA"/>
</dbReference>
<reference evidence="1" key="1">
    <citation type="submission" date="2022-08" db="EMBL/GenBank/DDBJ databases">
        <title>Genome Sequence of Lecanicillium fungicola.</title>
        <authorList>
            <person name="Buettner E."/>
        </authorList>
    </citation>
    <scope>NUCLEOTIDE SEQUENCE</scope>
    <source>
        <strain evidence="1">Babe33</strain>
    </source>
</reference>
<evidence type="ECO:0000313" key="2">
    <source>
        <dbReference type="Proteomes" id="UP001143910"/>
    </source>
</evidence>
<dbReference type="Proteomes" id="UP001143910">
    <property type="component" value="Unassembled WGS sequence"/>
</dbReference>
<keyword evidence="2" id="KW-1185">Reference proteome</keyword>
<organism evidence="1 2">
    <name type="scientific">Zarea fungicola</name>
    <dbReference type="NCBI Taxonomy" id="93591"/>
    <lineage>
        <taxon>Eukaryota</taxon>
        <taxon>Fungi</taxon>
        <taxon>Dikarya</taxon>
        <taxon>Ascomycota</taxon>
        <taxon>Pezizomycotina</taxon>
        <taxon>Sordariomycetes</taxon>
        <taxon>Hypocreomycetidae</taxon>
        <taxon>Hypocreales</taxon>
        <taxon>Cordycipitaceae</taxon>
        <taxon>Zarea</taxon>
    </lineage>
</organism>
<comment type="caution">
    <text evidence="1">The sequence shown here is derived from an EMBL/GenBank/DDBJ whole genome shotgun (WGS) entry which is preliminary data.</text>
</comment>
<evidence type="ECO:0000313" key="1">
    <source>
        <dbReference type="EMBL" id="KAJ2983792.1"/>
    </source>
</evidence>
<sequence length="491" mass="55907">MAERINDEVRGRPGYEGFLNDRVVSLAEALRDSGHYHTLMSGKWHLGMAGDRIPHARGFDRSFALLPGCHNHYGWEPEYENGDQIPRIASLFQRMYWKDDKPMVPSDLPGNFYSTDSFTDELLGYLRDRDAAKDDRPFFAYLPFTAPHWPLQAPSETIKKYRGVYDGGPELLRQKRLRALKDMGLVPKEAVPAPVVSKDENGNDTKTWEELTPDERALSARKMEAYAGMVDRIDYNVGRIVEYLEQGNELDNTVIMFLSDNGAEGAQFEAWPITAGGNMDSYVSKYHDNSLDNIGAYDSFAWYGSRWASASTAPGLLYKMFTSEGGIRVPFVIRYPKLIKPNTITNSFCTVMDVMPTLLDICGIPPPGTEYKGRQVEPLAGASWVPFLLGNAKEIHTEDHVTGWELFGRRAVRQGPWKALYIPKPFGPERWQLFNVLEDPGETSDVSEVMPEKLQHMIKLYQEYSREKWRHLVAQVALAFWRSSLRPEFSQ</sequence>
<gene>
    <name evidence="1" type="ORF">NQ176_g437</name>
</gene>
<accession>A0ACC1NY08</accession>
<proteinExistence type="predicted"/>
<protein>
    <submittedName>
        <fullName evidence="1">Uncharacterized protein</fullName>
    </submittedName>
</protein>
<name>A0ACC1NY08_9HYPO</name>